<dbReference type="EMBL" id="BMAW01100934">
    <property type="protein sequence ID" value="GFS97333.1"/>
    <property type="molecule type" value="Genomic_DNA"/>
</dbReference>
<comment type="caution">
    <text evidence="1">The sequence shown here is derived from an EMBL/GenBank/DDBJ whole genome shotgun (WGS) entry which is preliminary data.</text>
</comment>
<feature type="non-terminal residue" evidence="1">
    <location>
        <position position="48"/>
    </location>
</feature>
<organism evidence="1 2">
    <name type="scientific">Nephila pilipes</name>
    <name type="common">Giant wood spider</name>
    <name type="synonym">Nephila maculata</name>
    <dbReference type="NCBI Taxonomy" id="299642"/>
    <lineage>
        <taxon>Eukaryota</taxon>
        <taxon>Metazoa</taxon>
        <taxon>Ecdysozoa</taxon>
        <taxon>Arthropoda</taxon>
        <taxon>Chelicerata</taxon>
        <taxon>Arachnida</taxon>
        <taxon>Araneae</taxon>
        <taxon>Araneomorphae</taxon>
        <taxon>Entelegynae</taxon>
        <taxon>Araneoidea</taxon>
        <taxon>Nephilidae</taxon>
        <taxon>Nephila</taxon>
    </lineage>
</organism>
<reference evidence="1" key="1">
    <citation type="submission" date="2020-08" db="EMBL/GenBank/DDBJ databases">
        <title>Multicomponent nature underlies the extraordinary mechanical properties of spider dragline silk.</title>
        <authorList>
            <person name="Kono N."/>
            <person name="Nakamura H."/>
            <person name="Mori M."/>
            <person name="Yoshida Y."/>
            <person name="Ohtoshi R."/>
            <person name="Malay A.D."/>
            <person name="Moran D.A.P."/>
            <person name="Tomita M."/>
            <person name="Numata K."/>
            <person name="Arakawa K."/>
        </authorList>
    </citation>
    <scope>NUCLEOTIDE SEQUENCE</scope>
</reference>
<keyword evidence="2" id="KW-1185">Reference proteome</keyword>
<protein>
    <submittedName>
        <fullName evidence="1">Uncharacterized protein</fullName>
    </submittedName>
</protein>
<sequence>MSLWLFSDVYSVYRIRYQITTWYHPEKDILTPLIICLFVLRYHRKRFR</sequence>
<gene>
    <name evidence="1" type="ORF">NPIL_57881</name>
</gene>
<dbReference type="Proteomes" id="UP000887013">
    <property type="component" value="Unassembled WGS sequence"/>
</dbReference>
<dbReference type="AlphaFoldDB" id="A0A8X6N780"/>
<proteinExistence type="predicted"/>
<evidence type="ECO:0000313" key="1">
    <source>
        <dbReference type="EMBL" id="GFS97333.1"/>
    </source>
</evidence>
<evidence type="ECO:0000313" key="2">
    <source>
        <dbReference type="Proteomes" id="UP000887013"/>
    </source>
</evidence>
<accession>A0A8X6N780</accession>
<name>A0A8X6N780_NEPPI</name>